<accession>A0AAV7V615</accession>
<organism evidence="1 2">
    <name type="scientific">Pleurodeles waltl</name>
    <name type="common">Iberian ribbed newt</name>
    <dbReference type="NCBI Taxonomy" id="8319"/>
    <lineage>
        <taxon>Eukaryota</taxon>
        <taxon>Metazoa</taxon>
        <taxon>Chordata</taxon>
        <taxon>Craniata</taxon>
        <taxon>Vertebrata</taxon>
        <taxon>Euteleostomi</taxon>
        <taxon>Amphibia</taxon>
        <taxon>Batrachia</taxon>
        <taxon>Caudata</taxon>
        <taxon>Salamandroidea</taxon>
        <taxon>Salamandridae</taxon>
        <taxon>Pleurodelinae</taxon>
        <taxon>Pleurodeles</taxon>
    </lineage>
</organism>
<protein>
    <submittedName>
        <fullName evidence="1">Uncharacterized protein</fullName>
    </submittedName>
</protein>
<sequence>MQPNKRLLPFHPDWALRPHSRFHTRLPFPSYLLRFSPRWGAPLFAPLSLVGFIPGDHSLQRILVLSGRKNAAPVQCWAAADILFSFGRELRSPDLPLLPLDSLCEGSRSSSEP</sequence>
<reference evidence="1" key="1">
    <citation type="journal article" date="2022" name="bioRxiv">
        <title>Sequencing and chromosome-scale assembly of the giantPleurodeles waltlgenome.</title>
        <authorList>
            <person name="Brown T."/>
            <person name="Elewa A."/>
            <person name="Iarovenko S."/>
            <person name="Subramanian E."/>
            <person name="Araus A.J."/>
            <person name="Petzold A."/>
            <person name="Susuki M."/>
            <person name="Suzuki K.-i.T."/>
            <person name="Hayashi T."/>
            <person name="Toyoda A."/>
            <person name="Oliveira C."/>
            <person name="Osipova E."/>
            <person name="Leigh N.D."/>
            <person name="Simon A."/>
            <person name="Yun M.H."/>
        </authorList>
    </citation>
    <scope>NUCLEOTIDE SEQUENCE</scope>
    <source>
        <strain evidence="1">20211129_DDA</strain>
        <tissue evidence="1">Liver</tissue>
    </source>
</reference>
<comment type="caution">
    <text evidence="1">The sequence shown here is derived from an EMBL/GenBank/DDBJ whole genome shotgun (WGS) entry which is preliminary data.</text>
</comment>
<name>A0AAV7V615_PLEWA</name>
<dbReference type="EMBL" id="JANPWB010000003">
    <property type="protein sequence ID" value="KAJ1196923.1"/>
    <property type="molecule type" value="Genomic_DNA"/>
</dbReference>
<proteinExistence type="predicted"/>
<keyword evidence="2" id="KW-1185">Reference proteome</keyword>
<evidence type="ECO:0000313" key="2">
    <source>
        <dbReference type="Proteomes" id="UP001066276"/>
    </source>
</evidence>
<evidence type="ECO:0000313" key="1">
    <source>
        <dbReference type="EMBL" id="KAJ1196923.1"/>
    </source>
</evidence>
<dbReference type="AlphaFoldDB" id="A0AAV7V615"/>
<dbReference type="Proteomes" id="UP001066276">
    <property type="component" value="Chromosome 2_1"/>
</dbReference>
<gene>
    <name evidence="1" type="ORF">NDU88_000786</name>
</gene>